<feature type="chain" id="PRO_5023017748" evidence="2">
    <location>
        <begin position="23"/>
        <end position="440"/>
    </location>
</feature>
<accession>A0A5C5XEU1</accession>
<dbReference type="PROSITE" id="PS51257">
    <property type="entry name" value="PROKAR_LIPOPROTEIN"/>
    <property type="match status" value="1"/>
</dbReference>
<evidence type="ECO:0000313" key="4">
    <source>
        <dbReference type="Proteomes" id="UP000316095"/>
    </source>
</evidence>
<dbReference type="Proteomes" id="UP000316095">
    <property type="component" value="Unassembled WGS sequence"/>
</dbReference>
<sequence length="440" mass="47055" precursor="true">MVRQAFPIVLMSMLIACLSLDACWGRGFGGDDRTDGGGFRGGVGGDDRGVDERADLDREDGDREGGDDSEARDRNVSNYEAAGGSVDRSQLNTYHGLPSDSGTNHVNYTNRSNVYARPNDYNVNREAVKGPYGGYAAGGSVTGPDGNTAYRGAAVGPNGGTAATRGYDGANGVDSRQSAAVGPYGNAVAGTAVRGPNGGYAAGRAYSGRYGVGAGYAAATPAGRYAAGAAVRSNFNHWGYYRTGWYGEHPGAWYARGWAADSAWRWATWDSVSSWMAYEETTPIYYDYGNNITFENNNVYMNGQQIATANVYYNLAKELAMSGVNAQVSSDDQWMPLGVFALSQSDSQQSEITLQIAVNKAGIIRGNDTNDPTNQTHILQGAVDRKTQRAAFIEGTNYADVFDIGLCNLTKDEAPILLHFGPGKTETWQLTRLKQPGNQQ</sequence>
<evidence type="ECO:0000256" key="2">
    <source>
        <dbReference type="SAM" id="SignalP"/>
    </source>
</evidence>
<dbReference type="AlphaFoldDB" id="A0A5C5XEU1"/>
<protein>
    <submittedName>
        <fullName evidence="3">Uncharacterized protein</fullName>
    </submittedName>
</protein>
<name>A0A5C5XEU1_9PLAN</name>
<feature type="signal peptide" evidence="2">
    <location>
        <begin position="1"/>
        <end position="22"/>
    </location>
</feature>
<dbReference type="EMBL" id="SJPG01000001">
    <property type="protein sequence ID" value="TWT61314.1"/>
    <property type="molecule type" value="Genomic_DNA"/>
</dbReference>
<feature type="region of interest" description="Disordered" evidence="1">
    <location>
        <begin position="35"/>
        <end position="106"/>
    </location>
</feature>
<reference evidence="3 4" key="1">
    <citation type="submission" date="2019-02" db="EMBL/GenBank/DDBJ databases">
        <title>Deep-cultivation of Planctomycetes and their phenomic and genomic characterization uncovers novel biology.</title>
        <authorList>
            <person name="Wiegand S."/>
            <person name="Jogler M."/>
            <person name="Boedeker C."/>
            <person name="Pinto D."/>
            <person name="Vollmers J."/>
            <person name="Rivas-Marin E."/>
            <person name="Kohn T."/>
            <person name="Peeters S.H."/>
            <person name="Heuer A."/>
            <person name="Rast P."/>
            <person name="Oberbeckmann S."/>
            <person name="Bunk B."/>
            <person name="Jeske O."/>
            <person name="Meyerdierks A."/>
            <person name="Storesund J.E."/>
            <person name="Kallscheuer N."/>
            <person name="Luecker S."/>
            <person name="Lage O.M."/>
            <person name="Pohl T."/>
            <person name="Merkel B.J."/>
            <person name="Hornburger P."/>
            <person name="Mueller R.-W."/>
            <person name="Bruemmer F."/>
            <person name="Labrenz M."/>
            <person name="Spormann A.M."/>
            <person name="Op Den Camp H."/>
            <person name="Overmann J."/>
            <person name="Amann R."/>
            <person name="Jetten M.S.M."/>
            <person name="Mascher T."/>
            <person name="Medema M.H."/>
            <person name="Devos D.P."/>
            <person name="Kaster A.-K."/>
            <person name="Ovreas L."/>
            <person name="Rohde M."/>
            <person name="Galperin M.Y."/>
            <person name="Jogler C."/>
        </authorList>
    </citation>
    <scope>NUCLEOTIDE SEQUENCE [LARGE SCALE GENOMIC DNA]</scope>
    <source>
        <strain evidence="3 4">Pan54</strain>
    </source>
</reference>
<dbReference type="OrthoDB" id="282085at2"/>
<keyword evidence="4" id="KW-1185">Reference proteome</keyword>
<gene>
    <name evidence="3" type="ORF">Pan54_20500</name>
</gene>
<evidence type="ECO:0000313" key="3">
    <source>
        <dbReference type="EMBL" id="TWT61314.1"/>
    </source>
</evidence>
<comment type="caution">
    <text evidence="3">The sequence shown here is derived from an EMBL/GenBank/DDBJ whole genome shotgun (WGS) entry which is preliminary data.</text>
</comment>
<dbReference type="RefSeq" id="WP_146503328.1">
    <property type="nucleotide sequence ID" value="NZ_SJPG01000001.1"/>
</dbReference>
<proteinExistence type="predicted"/>
<keyword evidence="2" id="KW-0732">Signal</keyword>
<feature type="compositionally biased region" description="Basic and acidic residues" evidence="1">
    <location>
        <begin position="45"/>
        <end position="75"/>
    </location>
</feature>
<organism evidence="3 4">
    <name type="scientific">Rubinisphaera italica</name>
    <dbReference type="NCBI Taxonomy" id="2527969"/>
    <lineage>
        <taxon>Bacteria</taxon>
        <taxon>Pseudomonadati</taxon>
        <taxon>Planctomycetota</taxon>
        <taxon>Planctomycetia</taxon>
        <taxon>Planctomycetales</taxon>
        <taxon>Planctomycetaceae</taxon>
        <taxon>Rubinisphaera</taxon>
    </lineage>
</organism>
<evidence type="ECO:0000256" key="1">
    <source>
        <dbReference type="SAM" id="MobiDB-lite"/>
    </source>
</evidence>